<evidence type="ECO:0000256" key="6">
    <source>
        <dbReference type="ARBA" id="ARBA00023136"/>
    </source>
</evidence>
<proteinExistence type="predicted"/>
<dbReference type="CDD" id="cd04187">
    <property type="entry name" value="DPM1_like_bac"/>
    <property type="match status" value="1"/>
</dbReference>
<evidence type="ECO:0000313" key="10">
    <source>
        <dbReference type="EMBL" id="SCZ82106.1"/>
    </source>
</evidence>
<keyword evidence="5 8" id="KW-1133">Transmembrane helix</keyword>
<gene>
    <name evidence="10" type="ORF">SAMN03080599_03375</name>
</gene>
<keyword evidence="4 8" id="KW-0812">Transmembrane</keyword>
<evidence type="ECO:0000256" key="8">
    <source>
        <dbReference type="SAM" id="Phobius"/>
    </source>
</evidence>
<feature type="compositionally biased region" description="Polar residues" evidence="7">
    <location>
        <begin position="1"/>
        <end position="12"/>
    </location>
</feature>
<feature type="transmembrane region" description="Helical" evidence="8">
    <location>
        <begin position="351"/>
        <end position="376"/>
    </location>
</feature>
<feature type="transmembrane region" description="Helical" evidence="8">
    <location>
        <begin position="318"/>
        <end position="339"/>
    </location>
</feature>
<evidence type="ECO:0000313" key="11">
    <source>
        <dbReference type="Proteomes" id="UP000199208"/>
    </source>
</evidence>
<dbReference type="InterPro" id="IPR029044">
    <property type="entry name" value="Nucleotide-diphossugar_trans"/>
</dbReference>
<evidence type="ECO:0000256" key="2">
    <source>
        <dbReference type="ARBA" id="ARBA00022676"/>
    </source>
</evidence>
<dbReference type="Pfam" id="PF00535">
    <property type="entry name" value="Glycos_transf_2"/>
    <property type="match status" value="2"/>
</dbReference>
<comment type="subcellular location">
    <subcellularLocation>
        <location evidence="1">Membrane</location>
        <topology evidence="1">Multi-pass membrane protein</topology>
    </subcellularLocation>
</comment>
<dbReference type="EMBL" id="FMWL01000035">
    <property type="protein sequence ID" value="SCZ82106.1"/>
    <property type="molecule type" value="Genomic_DNA"/>
</dbReference>
<dbReference type="OrthoDB" id="9807778at2"/>
<feature type="region of interest" description="Disordered" evidence="7">
    <location>
        <begin position="127"/>
        <end position="148"/>
    </location>
</feature>
<feature type="compositionally biased region" description="Pro residues" evidence="7">
    <location>
        <begin position="28"/>
        <end position="39"/>
    </location>
</feature>
<evidence type="ECO:0000259" key="9">
    <source>
        <dbReference type="Pfam" id="PF00535"/>
    </source>
</evidence>
<organism evidence="10 11">
    <name type="scientific">Acidaminobacter hydrogenoformans DSM 2784</name>
    <dbReference type="NCBI Taxonomy" id="1120920"/>
    <lineage>
        <taxon>Bacteria</taxon>
        <taxon>Bacillati</taxon>
        <taxon>Bacillota</taxon>
        <taxon>Clostridia</taxon>
        <taxon>Peptostreptococcales</taxon>
        <taxon>Acidaminobacteraceae</taxon>
        <taxon>Acidaminobacter</taxon>
    </lineage>
</organism>
<keyword evidence="2" id="KW-0328">Glycosyltransferase</keyword>
<dbReference type="STRING" id="1120920.SAMN03080599_03375"/>
<dbReference type="InterPro" id="IPR050256">
    <property type="entry name" value="Glycosyltransferase_2"/>
</dbReference>
<evidence type="ECO:0000256" key="7">
    <source>
        <dbReference type="SAM" id="MobiDB-lite"/>
    </source>
</evidence>
<dbReference type="PANTHER" id="PTHR48090:SF1">
    <property type="entry name" value="PROPHAGE BACTOPRENOL GLUCOSYL TRANSFERASE HOMOLOG"/>
    <property type="match status" value="1"/>
</dbReference>
<dbReference type="InterPro" id="IPR001173">
    <property type="entry name" value="Glyco_trans_2-like"/>
</dbReference>
<feature type="domain" description="Glycosyltransferase 2-like" evidence="9">
    <location>
        <begin position="63"/>
        <end position="114"/>
    </location>
</feature>
<sequence>MPQSDHQTNAPNGHNYPINEGESHQAPLSPPPSESPFPPNDSSGPGIHIGLGQTGIHSNIDLSVVVPAYNEEANILALYERLSPVLESITPNHEIIFVDDGSHDKTVEKVLMLRGRPWDGPDNFDGQDSAFADGPMNPQTHPRPGYGDPRVKLVSFSRNFGHEMANTAGFRHASGAAVVIIDADLQDPPELIADMYQKFTEGFDVVYAKRISRKRESFLKKTTSKLFYRVMNALSDLEVPLDTGDFRLLSRRVVVELNKLEEHNRYFRGLTHWVGFNVGYVEFHRDERHAGETKYNYIKLFRLAFDAIISFSYKPLKIFSLMGFVVSGISFLLMIYWVLDKLLLNNAVEGWTSLASIMLFSFGILMIQISIVGEYVGRIHDEVKRRPLFIVQRKEGFGLETPGQEDRDARG</sequence>
<dbReference type="Gene3D" id="3.90.550.10">
    <property type="entry name" value="Spore Coat Polysaccharide Biosynthesis Protein SpsA, Chain A"/>
    <property type="match status" value="1"/>
</dbReference>
<dbReference type="GO" id="GO:0016757">
    <property type="term" value="F:glycosyltransferase activity"/>
    <property type="evidence" value="ECO:0007669"/>
    <property type="project" value="UniProtKB-KW"/>
</dbReference>
<dbReference type="PANTHER" id="PTHR48090">
    <property type="entry name" value="UNDECAPRENYL-PHOSPHATE 4-DEOXY-4-FORMAMIDO-L-ARABINOSE TRANSFERASE-RELATED"/>
    <property type="match status" value="1"/>
</dbReference>
<name>A0A1G5S703_9FIRM</name>
<feature type="region of interest" description="Disordered" evidence="7">
    <location>
        <begin position="1"/>
        <end position="52"/>
    </location>
</feature>
<reference evidence="10 11" key="1">
    <citation type="submission" date="2016-10" db="EMBL/GenBank/DDBJ databases">
        <authorList>
            <person name="de Groot N.N."/>
        </authorList>
    </citation>
    <scope>NUCLEOTIDE SEQUENCE [LARGE SCALE GENOMIC DNA]</scope>
    <source>
        <strain evidence="10 11">DSM 2784</strain>
    </source>
</reference>
<protein>
    <submittedName>
        <fullName evidence="10">Glycosyltransferase involved in cell wall bisynthesis</fullName>
    </submittedName>
</protein>
<dbReference type="Proteomes" id="UP000199208">
    <property type="component" value="Unassembled WGS sequence"/>
</dbReference>
<feature type="domain" description="Glycosyltransferase 2-like" evidence="9">
    <location>
        <begin position="147"/>
        <end position="254"/>
    </location>
</feature>
<keyword evidence="6 8" id="KW-0472">Membrane</keyword>
<accession>A0A1G5S703</accession>
<evidence type="ECO:0000256" key="3">
    <source>
        <dbReference type="ARBA" id="ARBA00022679"/>
    </source>
</evidence>
<keyword evidence="3 10" id="KW-0808">Transferase</keyword>
<evidence type="ECO:0000256" key="1">
    <source>
        <dbReference type="ARBA" id="ARBA00004141"/>
    </source>
</evidence>
<keyword evidence="11" id="KW-1185">Reference proteome</keyword>
<dbReference type="AlphaFoldDB" id="A0A1G5S703"/>
<evidence type="ECO:0000256" key="5">
    <source>
        <dbReference type="ARBA" id="ARBA00022989"/>
    </source>
</evidence>
<dbReference type="RefSeq" id="WP_092593552.1">
    <property type="nucleotide sequence ID" value="NZ_FMWL01000035.1"/>
</dbReference>
<dbReference type="GO" id="GO:0005886">
    <property type="term" value="C:plasma membrane"/>
    <property type="evidence" value="ECO:0007669"/>
    <property type="project" value="TreeGrafter"/>
</dbReference>
<dbReference type="SUPFAM" id="SSF53448">
    <property type="entry name" value="Nucleotide-diphospho-sugar transferases"/>
    <property type="match status" value="1"/>
</dbReference>
<evidence type="ECO:0000256" key="4">
    <source>
        <dbReference type="ARBA" id="ARBA00022692"/>
    </source>
</evidence>